<feature type="region of interest" description="Disordered" evidence="11">
    <location>
        <begin position="2793"/>
        <end position="2825"/>
    </location>
</feature>
<dbReference type="PROSITE" id="PS50075">
    <property type="entry name" value="CARRIER"/>
    <property type="match status" value="2"/>
</dbReference>
<feature type="region of interest" description="N-terminal hotdog fold" evidence="10">
    <location>
        <begin position="1588"/>
        <end position="1714"/>
    </location>
</feature>
<dbReference type="PROSITE" id="PS52004">
    <property type="entry name" value="KS3_2"/>
    <property type="match status" value="1"/>
</dbReference>
<dbReference type="Gene3D" id="3.40.50.1820">
    <property type="entry name" value="alpha/beta hydrolase"/>
    <property type="match status" value="1"/>
</dbReference>
<dbReference type="Pfam" id="PF08659">
    <property type="entry name" value="KR"/>
    <property type="match status" value="1"/>
</dbReference>
<evidence type="ECO:0000256" key="10">
    <source>
        <dbReference type="PROSITE-ProRule" id="PRU01363"/>
    </source>
</evidence>
<keyword evidence="3" id="KW-0596">Phosphopantetheine</keyword>
<dbReference type="Gene3D" id="3.30.70.3290">
    <property type="match status" value="1"/>
</dbReference>
<dbReference type="InterPro" id="IPR036736">
    <property type="entry name" value="ACP-like_sf"/>
</dbReference>
<dbReference type="InterPro" id="IPR000873">
    <property type="entry name" value="AMP-dep_synth/lig_dom"/>
</dbReference>
<feature type="region of interest" description="Disordered" evidence="11">
    <location>
        <begin position="1689"/>
        <end position="1735"/>
    </location>
</feature>
<feature type="domain" description="Carrier" evidence="12">
    <location>
        <begin position="541"/>
        <end position="618"/>
    </location>
</feature>
<dbReference type="InterPro" id="IPR014030">
    <property type="entry name" value="Ketoacyl_synth_N"/>
</dbReference>
<dbReference type="InterPro" id="IPR014031">
    <property type="entry name" value="Ketoacyl_synth_C"/>
</dbReference>
<dbReference type="PROSITE" id="PS00455">
    <property type="entry name" value="AMP_BINDING"/>
    <property type="match status" value="1"/>
</dbReference>
<sequence length="2825" mass="293165">MTTHMATLRPLPDLLREHARRLGTKTAFRDDRSHVTYGELELRTGRLAGHLAGLALRHGDRAAILLGSRVEAVESVLAVVRAGAVGVPMDPRSTTAELAHLLDDSGARVVFTDRSSLGQLLPLLPERPGLSVVLVEDRDAGARGGSPAGAGGDSADEAGMFRYAALAATEPPVPAPDDLGLDEVAWLLYTSGSTGPPKGVLSTQRSRLSSVASGFVTVLGLSADDRLLWPLPLHHAMGQLLCVLGVTVTGASAVLLPRFSVADVLGELRRADEPFTLLAGVPATYGKLLDAVGADGLGTPALRGCVSGGAAASPAFRRAFEEACRVPFLDHYGSTEAGPVTMTVPGAARVAGSCGHVLPGMRARIGDGSGAEAPGEGELWVSGPGVMAGYHQRPEDTAEVLRDGWYRTGDLARIGADGELTLTGRVSELIIRAGENVHPSEVEAVLLALPGIRDAAVAGLPDDVLGEVPAAYLVPANAGVLDRREILAACRKHLSPFKVPAALYEVDAIPRTASGKVRRYALAGLSARPLPAGALPPTETETVEALTALVRAEVAAVLGCAVDEVGQGTAFRDLGLDSLTSTVLCSRLSAATGLPLSEAAPFDFPTTDELAAHLRARLTGGTATAPPSRPEGTGTDEDPVVVVGMACRFPGGVETPEDLWRLVDEGTDAITPFPADRGWDVDGLYDPDPGRAGRTYVREGGFLSGADRFDPAFFGISPREALAMDPQHRLLLEVAWEAFEHAGIDPGTVRSTATGVYAGLMYSDYASRLARTPERVEGYLGIGNAGSVASGRIAYTLGLEGPAVTVDTACSSSLVALHLAVQALRRGECSLALAGGVTVMSTPHSFVEFSRQRALAPDGRCKAFGAAADGTGWAEGAGMLLVTRLSEARRAGYPVLAVVRGSAVNQDGASNGLTAPHGPAQQRVIHQALADARLGPAEIDAVEAHGTGTRLGDVIEAEAFLEVYGQAGPREHPLWLGSVKSNIGHTQAAAGMAAVMKTVQAMAHGVLPRTLHAEEPNPGVDWSSGAVSLLTRPVPWPRTGRPRRAGVSSFGISGTNAHVVLEQAPVEEPGAPGRPESGSTVARAAVAPAAAVPFPVSARSAPGLRAQARHLRAHVGERRGTDLLDLGFSLATTRAHFEHRAVVVAGDRDELLASLDAVAEGRYRPGLSTSGPRPAGPVVFMFTGQGSQRAGMGRELYETHSVYARSFDEICALLDPLLPKPLRDVVFAAENAEGAEDGTRSAEGAGGSRAGGILHTTRFAQPALFALEVSLFRLLESWGVRPDMVAGHSVGELAAAHVAGVLSLADACTLVAARGRLMDALPAGGAMASVQADESEVTAYLTGRADRARGVDVAAVNGRSVVVSGDEPAVLEVVAHWREQGREATRLRVSHAFHSAHMDPVLDAFGPVAQGITYSPPELPLVTAVAGRPATTEEICSPRYWVDHVRRPVRFADTVRYLRERGATHFVEIGPDSVLVGLARDGFCDHRPTAAANTANTANAATTASGGRADGSAPLAFPTLRGPRPEAGALLATVAALHAHGVHVDWRAVFAGRGARRTALPTYAFQRERYWLEADPPASAAEPDAASHPFLRSATSTADDDGLLLSGRLSLREQPWLADHAVLDTVLLPATAFVDMAIHAGDRVGASVLEELTLTAPLPLSPDEAVELQVKVARADADGRRAVVFHARTHAPGDHDGPWDRHASGVLAPADSGPPEPRTSADAPSPWPPAGAVPLPLGTGAGTGLYEGLAHGGLRYGPAFQGLRAAWRLGDDLLAEVELPEGEHGNARLFTLHPALLDSALHTLTLDQTAPDGADGGSGTGALLSLPFTWSGVRLYASGARTLRVRVSRAEGNRARLELTDGTGAPVATVRSLVLRPLSREQLSGVRAPSDCLFRLDWTRLPDVPVPMSGKPPLYGLLGEPGPWLSDALSRSGIRPAVYPDPASAAADAPAVVVACPPLTGADGTDRASAAHGTAGWALRLVQDWLTEERLADSRLVVLTSGAVVTGAEPDGSIRNDDAALVHAPVWGLLRSAQTENPGRFSLIDVDDRPASARALTRALASPEPQTAVRHGVAYAPRLVRASHAATVTADGAPRRLHPDGTVLVTGGSGSLGMEFARHLVVAHGVRHLLLVGRRGADAPGAAELRAELTGLGAEVTVTACDVADRTALAALLASVPRAHPLTGVVHTAGVLDDGVIPALTQERLDRVLRPKVDAALALHELTRGSDLAVFALFSSVAGVFGSGGQANYAAANSFLDALAQHRRALGLPGTSLAWGPWQQSGGMTAALRDADLRRMARSGFVPLRTEEGLSLFDTAVEGRDAVLVAARLDPAATRASGVYGAPGAPGAPLSRVPGRGSVRRASASLTGPGTDGEDSLRRRLAAAPPGERGALLLAQVRAEAALALGHGSGDSAVEADRALAELGLDSLAAVELRNRLAALTGLALPATLLFDCPTPREVAAHLEERWSQDAPEAPGPLAAPGSTGPHAAGGAPDGASPQWQGGAKERAPAAKGTDADSLSALFRTACARGRAWDGMVLLTIAARFREVFEDAEALGSPPSAVTLATGGSGPRLICFPALSALSGPHEYARFGPALQGLRPVTVLPNPGFLPQELLPATLGAFVAAQAAAVRACAGDEPFVLLGRSAGGWVAHAVAEELESTGLVPSAVVLIDTYPGEDSGLGGRGGDGAALSAMTAGMLDNSAQFASAETGRLTAMAGYLALYAGWRPTELTAPTLFVRAADRLPGIEPAEPWSLPHSEITVTGDHFTVLEDHSRTTALAVHTWLCEHLRVGTSRGEPRGHDREARRQPSSRQSPADGGGPTHDL</sequence>
<dbReference type="CDD" id="cd08956">
    <property type="entry name" value="KR_3_FAS_SDR_x"/>
    <property type="match status" value="1"/>
</dbReference>
<dbReference type="InterPro" id="IPR014043">
    <property type="entry name" value="Acyl_transferase_dom"/>
</dbReference>
<comment type="cofactor">
    <cofactor evidence="1">
        <name>pantetheine 4'-phosphate</name>
        <dbReference type="ChEBI" id="CHEBI:47942"/>
    </cofactor>
</comment>
<evidence type="ECO:0000313" key="16">
    <source>
        <dbReference type="Proteomes" id="UP001500403"/>
    </source>
</evidence>
<dbReference type="SUPFAM" id="SSF56801">
    <property type="entry name" value="Acetyl-CoA synthetase-like"/>
    <property type="match status" value="1"/>
</dbReference>
<keyword evidence="8" id="KW-0511">Multifunctional enzyme</keyword>
<feature type="compositionally biased region" description="Basic and acidic residues" evidence="11">
    <location>
        <begin position="1691"/>
        <end position="1703"/>
    </location>
</feature>
<dbReference type="InterPro" id="IPR006162">
    <property type="entry name" value="Ppantetheine_attach_site"/>
</dbReference>
<dbReference type="InterPro" id="IPR018201">
    <property type="entry name" value="Ketoacyl_synth_AS"/>
</dbReference>
<dbReference type="Gene3D" id="3.40.366.10">
    <property type="entry name" value="Malonyl-Coenzyme A Acyl Carrier Protein, domain 2"/>
    <property type="match status" value="1"/>
</dbReference>
<feature type="domain" description="Ketosynthase family 3 (KS3)" evidence="13">
    <location>
        <begin position="637"/>
        <end position="1063"/>
    </location>
</feature>
<dbReference type="SUPFAM" id="SSF52151">
    <property type="entry name" value="FabD/lysophospholipase-like"/>
    <property type="match status" value="1"/>
</dbReference>
<dbReference type="PANTHER" id="PTHR43775:SF51">
    <property type="entry name" value="INACTIVE PHENOLPHTHIOCEROL SYNTHESIS POLYKETIDE SYNTHASE TYPE I PKS1-RELATED"/>
    <property type="match status" value="1"/>
</dbReference>
<feature type="compositionally biased region" description="Low complexity" evidence="11">
    <location>
        <begin position="2471"/>
        <end position="2498"/>
    </location>
</feature>
<dbReference type="InterPro" id="IPR001031">
    <property type="entry name" value="Thioesterase"/>
</dbReference>
<dbReference type="SUPFAM" id="SSF47336">
    <property type="entry name" value="ACP-like"/>
    <property type="match status" value="2"/>
</dbReference>
<dbReference type="Gene3D" id="3.30.300.30">
    <property type="match status" value="1"/>
</dbReference>
<dbReference type="SUPFAM" id="SSF53901">
    <property type="entry name" value="Thiolase-like"/>
    <property type="match status" value="1"/>
</dbReference>
<dbReference type="InterPro" id="IPR050091">
    <property type="entry name" value="PKS_NRPS_Biosynth_Enz"/>
</dbReference>
<reference evidence="15 16" key="1">
    <citation type="journal article" date="2019" name="Int. J. Syst. Evol. Microbiol.">
        <title>The Global Catalogue of Microorganisms (GCM) 10K type strain sequencing project: providing services to taxonomists for standard genome sequencing and annotation.</title>
        <authorList>
            <consortium name="The Broad Institute Genomics Platform"/>
            <consortium name="The Broad Institute Genome Sequencing Center for Infectious Disease"/>
            <person name="Wu L."/>
            <person name="Ma J."/>
        </authorList>
    </citation>
    <scope>NUCLEOTIDE SEQUENCE [LARGE SCALE GENOMIC DNA]</scope>
    <source>
        <strain evidence="15 16">JCM 9088</strain>
    </source>
</reference>
<dbReference type="InterPro" id="IPR029058">
    <property type="entry name" value="AB_hydrolase_fold"/>
</dbReference>
<dbReference type="InterPro" id="IPR049900">
    <property type="entry name" value="PKS_mFAS_DH"/>
</dbReference>
<feature type="region of interest" description="C-terminal hotdog fold" evidence="10">
    <location>
        <begin position="1732"/>
        <end position="1884"/>
    </location>
</feature>
<dbReference type="InterPro" id="IPR042104">
    <property type="entry name" value="PKS_dehydratase_sf"/>
</dbReference>
<dbReference type="Gene3D" id="3.40.50.720">
    <property type="entry name" value="NAD(P)-binding Rossmann-like Domain"/>
    <property type="match status" value="1"/>
</dbReference>
<dbReference type="InterPro" id="IPR020807">
    <property type="entry name" value="PKS_DH"/>
</dbReference>
<dbReference type="Pfam" id="PF00698">
    <property type="entry name" value="Acyl_transf_1"/>
    <property type="match status" value="1"/>
</dbReference>
<proteinExistence type="predicted"/>
<evidence type="ECO:0000256" key="11">
    <source>
        <dbReference type="SAM" id="MobiDB-lite"/>
    </source>
</evidence>
<dbReference type="SMART" id="SM00823">
    <property type="entry name" value="PKS_PP"/>
    <property type="match status" value="2"/>
</dbReference>
<evidence type="ECO:0000256" key="6">
    <source>
        <dbReference type="ARBA" id="ARBA00022737"/>
    </source>
</evidence>
<feature type="active site" description="Proton donor; for dehydratase activity" evidence="10">
    <location>
        <position position="1798"/>
    </location>
</feature>
<dbReference type="InterPro" id="IPR001227">
    <property type="entry name" value="Ac_transferase_dom_sf"/>
</dbReference>
<dbReference type="Pfam" id="PF14765">
    <property type="entry name" value="PS-DH"/>
    <property type="match status" value="1"/>
</dbReference>
<dbReference type="Pfam" id="PF21089">
    <property type="entry name" value="PKS_DH_N"/>
    <property type="match status" value="1"/>
</dbReference>
<name>A0ABN3X1M6_9ACTN</name>
<dbReference type="Proteomes" id="UP001500403">
    <property type="component" value="Unassembled WGS sequence"/>
</dbReference>
<dbReference type="InterPro" id="IPR032821">
    <property type="entry name" value="PKS_assoc"/>
</dbReference>
<dbReference type="InterPro" id="IPR016039">
    <property type="entry name" value="Thiolase-like"/>
</dbReference>
<dbReference type="InterPro" id="IPR016036">
    <property type="entry name" value="Malonyl_transacylase_ACP-bd"/>
</dbReference>
<keyword evidence="16" id="KW-1185">Reference proteome</keyword>
<dbReference type="Pfam" id="PF02801">
    <property type="entry name" value="Ketoacyl-synt_C"/>
    <property type="match status" value="1"/>
</dbReference>
<dbReference type="CDD" id="cd00833">
    <property type="entry name" value="PKS"/>
    <property type="match status" value="1"/>
</dbReference>
<dbReference type="Gene3D" id="3.40.47.10">
    <property type="match status" value="1"/>
</dbReference>
<evidence type="ECO:0000259" key="12">
    <source>
        <dbReference type="PROSITE" id="PS50075"/>
    </source>
</evidence>
<dbReference type="SMART" id="SM00825">
    <property type="entry name" value="PKS_KS"/>
    <property type="match status" value="1"/>
</dbReference>
<dbReference type="SUPFAM" id="SSF53474">
    <property type="entry name" value="alpha/beta-Hydrolases"/>
    <property type="match status" value="1"/>
</dbReference>
<dbReference type="InterPro" id="IPR020806">
    <property type="entry name" value="PKS_PP-bd"/>
</dbReference>
<dbReference type="InterPro" id="IPR055123">
    <property type="entry name" value="SpnB-like_Rossmann"/>
</dbReference>
<evidence type="ECO:0000256" key="8">
    <source>
        <dbReference type="ARBA" id="ARBA00023268"/>
    </source>
</evidence>
<accession>A0ABN3X1M6</accession>
<dbReference type="InterPro" id="IPR042099">
    <property type="entry name" value="ANL_N_sf"/>
</dbReference>
<feature type="active site" description="Proton acceptor; for dehydratase activity" evidence="10">
    <location>
        <position position="1620"/>
    </location>
</feature>
<dbReference type="SMART" id="SM00822">
    <property type="entry name" value="PKS_KR"/>
    <property type="match status" value="1"/>
</dbReference>
<dbReference type="Gene3D" id="3.10.129.110">
    <property type="entry name" value="Polyketide synthase dehydratase"/>
    <property type="match status" value="1"/>
</dbReference>
<comment type="caution">
    <text evidence="15">The sequence shown here is derived from an EMBL/GenBank/DDBJ whole genome shotgun (WGS) entry which is preliminary data.</text>
</comment>
<dbReference type="InterPro" id="IPR020845">
    <property type="entry name" value="AMP-binding_CS"/>
</dbReference>
<dbReference type="InterPro" id="IPR025110">
    <property type="entry name" value="AMP-bd_C"/>
</dbReference>
<dbReference type="SMART" id="SM00824">
    <property type="entry name" value="PKS_TE"/>
    <property type="match status" value="1"/>
</dbReference>
<comment type="pathway">
    <text evidence="2">Antibiotic biosynthesis.</text>
</comment>
<feature type="region of interest" description="Disordered" evidence="11">
    <location>
        <begin position="2337"/>
        <end position="2377"/>
    </location>
</feature>
<evidence type="ECO:0008006" key="17">
    <source>
        <dbReference type="Google" id="ProtNLM"/>
    </source>
</evidence>
<dbReference type="InterPro" id="IPR057326">
    <property type="entry name" value="KR_dom"/>
</dbReference>
<dbReference type="InterPro" id="IPR036291">
    <property type="entry name" value="NAD(P)-bd_dom_sf"/>
</dbReference>
<organism evidence="15 16">
    <name type="scientific">Streptomyces enissocaesilis</name>
    <dbReference type="NCBI Taxonomy" id="332589"/>
    <lineage>
        <taxon>Bacteria</taxon>
        <taxon>Bacillati</taxon>
        <taxon>Actinomycetota</taxon>
        <taxon>Actinomycetes</taxon>
        <taxon>Kitasatosporales</taxon>
        <taxon>Streptomycetaceae</taxon>
        <taxon>Streptomyces</taxon>
        <taxon>Streptomyces rochei group</taxon>
    </lineage>
</organism>
<evidence type="ECO:0000313" key="15">
    <source>
        <dbReference type="EMBL" id="GAA2934728.1"/>
    </source>
</evidence>
<keyword evidence="6" id="KW-0677">Repeat</keyword>
<evidence type="ECO:0000256" key="7">
    <source>
        <dbReference type="ARBA" id="ARBA00023194"/>
    </source>
</evidence>
<feature type="compositionally biased region" description="Basic and acidic residues" evidence="11">
    <location>
        <begin position="2793"/>
        <end position="2807"/>
    </location>
</feature>
<dbReference type="InterPro" id="IPR020802">
    <property type="entry name" value="TesA-like"/>
</dbReference>
<dbReference type="InterPro" id="IPR016035">
    <property type="entry name" value="Acyl_Trfase/lysoPLipase"/>
</dbReference>
<dbReference type="EMBL" id="BAAAUD010000019">
    <property type="protein sequence ID" value="GAA2934728.1"/>
    <property type="molecule type" value="Genomic_DNA"/>
</dbReference>
<dbReference type="Pfam" id="PF00501">
    <property type="entry name" value="AMP-binding"/>
    <property type="match status" value="1"/>
</dbReference>
<feature type="domain" description="Carrier" evidence="12">
    <location>
        <begin position="2391"/>
        <end position="2467"/>
    </location>
</feature>
<dbReference type="InterPro" id="IPR045851">
    <property type="entry name" value="AMP-bd_C_sf"/>
</dbReference>
<evidence type="ECO:0000259" key="13">
    <source>
        <dbReference type="PROSITE" id="PS52004"/>
    </source>
</evidence>
<gene>
    <name evidence="15" type="ORF">GCM10010446_19560</name>
</gene>
<dbReference type="Gene3D" id="1.10.1200.10">
    <property type="entry name" value="ACP-like"/>
    <property type="match status" value="2"/>
</dbReference>
<evidence type="ECO:0000259" key="14">
    <source>
        <dbReference type="PROSITE" id="PS52019"/>
    </source>
</evidence>
<dbReference type="InterPro" id="IPR049551">
    <property type="entry name" value="PKS_DH_C"/>
</dbReference>
<keyword evidence="4" id="KW-0597">Phosphoprotein</keyword>
<dbReference type="InterPro" id="IPR020841">
    <property type="entry name" value="PKS_Beta-ketoAc_synthase_dom"/>
</dbReference>
<dbReference type="InterPro" id="IPR009081">
    <property type="entry name" value="PP-bd_ACP"/>
</dbReference>
<evidence type="ECO:0000256" key="3">
    <source>
        <dbReference type="ARBA" id="ARBA00022450"/>
    </source>
</evidence>
<keyword evidence="7" id="KW-0045">Antibiotic biosynthesis</keyword>
<dbReference type="PROSITE" id="PS52019">
    <property type="entry name" value="PKS_MFAS_DH"/>
    <property type="match status" value="1"/>
</dbReference>
<dbReference type="SUPFAM" id="SSF51735">
    <property type="entry name" value="NAD(P)-binding Rossmann-fold domains"/>
    <property type="match status" value="2"/>
</dbReference>
<protein>
    <recommendedName>
        <fullName evidence="17">Polyketide synthase</fullName>
    </recommendedName>
</protein>
<evidence type="ECO:0000256" key="4">
    <source>
        <dbReference type="ARBA" id="ARBA00022553"/>
    </source>
</evidence>
<dbReference type="PANTHER" id="PTHR43775">
    <property type="entry name" value="FATTY ACID SYNTHASE"/>
    <property type="match status" value="1"/>
</dbReference>
<dbReference type="SMART" id="SM00826">
    <property type="entry name" value="PKS_DH"/>
    <property type="match status" value="1"/>
</dbReference>
<dbReference type="Gene3D" id="3.40.50.12780">
    <property type="entry name" value="N-terminal domain of ligase-like"/>
    <property type="match status" value="1"/>
</dbReference>
<dbReference type="PROSITE" id="PS00606">
    <property type="entry name" value="KS3_1"/>
    <property type="match status" value="1"/>
</dbReference>
<dbReference type="PROSITE" id="PS00012">
    <property type="entry name" value="PHOSPHOPANTETHEINE"/>
    <property type="match status" value="1"/>
</dbReference>
<keyword evidence="9" id="KW-0012">Acyltransferase</keyword>
<dbReference type="Pfam" id="PF00975">
    <property type="entry name" value="Thioesterase"/>
    <property type="match status" value="1"/>
</dbReference>
<feature type="region of interest" description="Disordered" evidence="11">
    <location>
        <begin position="2468"/>
        <end position="2512"/>
    </location>
</feature>
<dbReference type="Pfam" id="PF22953">
    <property type="entry name" value="SpnB_Rossmann"/>
    <property type="match status" value="1"/>
</dbReference>
<evidence type="ECO:0000256" key="2">
    <source>
        <dbReference type="ARBA" id="ARBA00004792"/>
    </source>
</evidence>
<dbReference type="SUPFAM" id="SSF55048">
    <property type="entry name" value="Probable ACP-binding domain of malonyl-CoA ACP transacylase"/>
    <property type="match status" value="1"/>
</dbReference>
<dbReference type="Pfam" id="PF00550">
    <property type="entry name" value="PP-binding"/>
    <property type="match status" value="2"/>
</dbReference>
<dbReference type="InterPro" id="IPR049552">
    <property type="entry name" value="PKS_DH_N"/>
</dbReference>
<keyword evidence="5" id="KW-0808">Transferase</keyword>
<dbReference type="SMART" id="SM00827">
    <property type="entry name" value="PKS_AT"/>
    <property type="match status" value="1"/>
</dbReference>
<feature type="domain" description="PKS/mFAS DH" evidence="14">
    <location>
        <begin position="1588"/>
        <end position="1884"/>
    </location>
</feature>
<evidence type="ECO:0000256" key="9">
    <source>
        <dbReference type="ARBA" id="ARBA00023315"/>
    </source>
</evidence>
<evidence type="ECO:0000256" key="1">
    <source>
        <dbReference type="ARBA" id="ARBA00001957"/>
    </source>
</evidence>
<dbReference type="Pfam" id="PF16197">
    <property type="entry name" value="KAsynt_C_assoc"/>
    <property type="match status" value="1"/>
</dbReference>
<dbReference type="Pfam" id="PF00109">
    <property type="entry name" value="ketoacyl-synt"/>
    <property type="match status" value="1"/>
</dbReference>
<dbReference type="SMART" id="SM01294">
    <property type="entry name" value="PKS_PP_betabranch"/>
    <property type="match status" value="1"/>
</dbReference>
<dbReference type="InterPro" id="IPR013968">
    <property type="entry name" value="PKS_KR"/>
</dbReference>
<dbReference type="Pfam" id="PF13193">
    <property type="entry name" value="AMP-binding_C"/>
    <property type="match status" value="1"/>
</dbReference>
<evidence type="ECO:0000256" key="5">
    <source>
        <dbReference type="ARBA" id="ARBA00022679"/>
    </source>
</evidence>